<comment type="cofactor">
    <cofactor evidence="1">
        <name>Cu(2+)</name>
        <dbReference type="ChEBI" id="CHEBI:29036"/>
    </cofactor>
</comment>
<evidence type="ECO:0000256" key="7">
    <source>
        <dbReference type="SAM" id="SignalP"/>
    </source>
</evidence>
<feature type="domain" description="Chitin-binding type-4" evidence="8">
    <location>
        <begin position="19"/>
        <end position="192"/>
    </location>
</feature>
<name>A0A9N9Q132_9HELO</name>
<keyword evidence="4" id="KW-1015">Disulfide bond</keyword>
<dbReference type="EMBL" id="CAJVRL010000107">
    <property type="protein sequence ID" value="CAG8961357.1"/>
    <property type="molecule type" value="Genomic_DNA"/>
</dbReference>
<dbReference type="AlphaFoldDB" id="A0A9N9Q132"/>
<keyword evidence="10" id="KW-1185">Reference proteome</keyword>
<evidence type="ECO:0000256" key="1">
    <source>
        <dbReference type="ARBA" id="ARBA00001973"/>
    </source>
</evidence>
<comment type="similarity">
    <text evidence="6">Belongs to the polysaccharide monooxygenase AA13 family.</text>
</comment>
<comment type="caution">
    <text evidence="9">The sequence shown here is derived from an EMBL/GenBank/DDBJ whole genome shotgun (WGS) entry which is preliminary data.</text>
</comment>
<evidence type="ECO:0000256" key="2">
    <source>
        <dbReference type="ARBA" id="ARBA00022723"/>
    </source>
</evidence>
<feature type="signal peptide" evidence="7">
    <location>
        <begin position="1"/>
        <end position="18"/>
    </location>
</feature>
<evidence type="ECO:0000256" key="6">
    <source>
        <dbReference type="ARBA" id="ARBA00034311"/>
    </source>
</evidence>
<dbReference type="Pfam" id="PF03067">
    <property type="entry name" value="LPMO_10"/>
    <property type="match status" value="1"/>
</dbReference>
<dbReference type="PANTHER" id="PTHR36575:SF2">
    <property type="entry name" value="CHITIN-BINDING TYPE-4 DOMAIN-CONTAINING PROTEIN-RELATED"/>
    <property type="match status" value="1"/>
</dbReference>
<evidence type="ECO:0000259" key="8">
    <source>
        <dbReference type="Pfam" id="PF03067"/>
    </source>
</evidence>
<proteinExistence type="inferred from homology"/>
<dbReference type="InterPro" id="IPR004302">
    <property type="entry name" value="Cellulose/chitin-bd_N"/>
</dbReference>
<gene>
    <name evidence="9" type="ORF">HYFRA_00013818</name>
</gene>
<dbReference type="InterPro" id="IPR052282">
    <property type="entry name" value="Starch-active_LPMO"/>
</dbReference>
<feature type="chain" id="PRO_5040274538" description="Chitin-binding type-4 domain-containing protein" evidence="7">
    <location>
        <begin position="19"/>
        <end position="197"/>
    </location>
</feature>
<dbReference type="OrthoDB" id="120613at2759"/>
<dbReference type="GO" id="GO:0046872">
    <property type="term" value="F:metal ion binding"/>
    <property type="evidence" value="ECO:0007669"/>
    <property type="project" value="UniProtKB-KW"/>
</dbReference>
<dbReference type="Proteomes" id="UP000696280">
    <property type="component" value="Unassembled WGS sequence"/>
</dbReference>
<evidence type="ECO:0000313" key="9">
    <source>
        <dbReference type="EMBL" id="CAG8961357.1"/>
    </source>
</evidence>
<keyword evidence="7" id="KW-0732">Signal</keyword>
<keyword evidence="5" id="KW-0325">Glycoprotein</keyword>
<organism evidence="9 10">
    <name type="scientific">Hymenoscyphus fraxineus</name>
    <dbReference type="NCBI Taxonomy" id="746836"/>
    <lineage>
        <taxon>Eukaryota</taxon>
        <taxon>Fungi</taxon>
        <taxon>Dikarya</taxon>
        <taxon>Ascomycota</taxon>
        <taxon>Pezizomycotina</taxon>
        <taxon>Leotiomycetes</taxon>
        <taxon>Helotiales</taxon>
        <taxon>Helotiaceae</taxon>
        <taxon>Hymenoscyphus</taxon>
    </lineage>
</organism>
<protein>
    <recommendedName>
        <fullName evidence="8">Chitin-binding type-4 domain-containing protein</fullName>
    </recommendedName>
</protein>
<dbReference type="PANTHER" id="PTHR36575">
    <property type="entry name" value="BINDING PROTEIN, PUTATIVE (AFU_ORTHOLOGUE AFUA_1G14430)-RELATED"/>
    <property type="match status" value="1"/>
</dbReference>
<dbReference type="Gene3D" id="2.70.50.70">
    <property type="match status" value="1"/>
</dbReference>
<evidence type="ECO:0000313" key="10">
    <source>
        <dbReference type="Proteomes" id="UP000696280"/>
    </source>
</evidence>
<reference evidence="9" key="1">
    <citation type="submission" date="2021-07" db="EMBL/GenBank/DDBJ databases">
        <authorList>
            <person name="Durling M."/>
        </authorList>
    </citation>
    <scope>NUCLEOTIDE SEQUENCE</scope>
</reference>
<keyword evidence="2" id="KW-0479">Metal-binding</keyword>
<accession>A0A9N9Q132</accession>
<evidence type="ECO:0000256" key="5">
    <source>
        <dbReference type="ARBA" id="ARBA00023180"/>
    </source>
</evidence>
<evidence type="ECO:0000256" key="3">
    <source>
        <dbReference type="ARBA" id="ARBA00023008"/>
    </source>
</evidence>
<keyword evidence="3" id="KW-0186">Copper</keyword>
<sequence>MHLLSLATLLALTSTVLSHGIITSPTPRSPGPASLQACGPTVTNNIKGDPTSHVEDLPEAAAKDKLYQGPQACNLWLCRGLQAADNIKNVQSWKVGQKVTIRVALRIKHVGVANVSLVDTRTNGFVGGGGMLVVWERGYADEAVTPTPKNQTTFDVTIPDLGGACKVAGECVLQWWWYGTKARQTYESCVDFTIAPS</sequence>
<evidence type="ECO:0000256" key="4">
    <source>
        <dbReference type="ARBA" id="ARBA00023157"/>
    </source>
</evidence>